<evidence type="ECO:0000313" key="3">
    <source>
        <dbReference type="EMBL" id="AKF04219.1"/>
    </source>
</evidence>
<dbReference type="GO" id="GO:0000160">
    <property type="term" value="P:phosphorelay signal transduction system"/>
    <property type="evidence" value="ECO:0007669"/>
    <property type="project" value="InterPro"/>
</dbReference>
<proteinExistence type="predicted"/>
<feature type="modified residue" description="4-aspartylphosphate" evidence="1">
    <location>
        <position position="54"/>
    </location>
</feature>
<organism evidence="3 4">
    <name type="scientific">Sandaracinus amylolyticus</name>
    <dbReference type="NCBI Taxonomy" id="927083"/>
    <lineage>
        <taxon>Bacteria</taxon>
        <taxon>Pseudomonadati</taxon>
        <taxon>Myxococcota</taxon>
        <taxon>Polyangia</taxon>
        <taxon>Polyangiales</taxon>
        <taxon>Sandaracinaceae</taxon>
        <taxon>Sandaracinus</taxon>
    </lineage>
</organism>
<accession>A0A0F6SDX8</accession>
<dbReference type="InterPro" id="IPR011006">
    <property type="entry name" value="CheY-like_superfamily"/>
</dbReference>
<keyword evidence="1" id="KW-0597">Phosphoprotein</keyword>
<name>A0A0F6SDX8_9BACT</name>
<dbReference type="InterPro" id="IPR001789">
    <property type="entry name" value="Sig_transdc_resp-reg_receiver"/>
</dbReference>
<dbReference type="STRING" id="927083.DB32_001368"/>
<dbReference type="PROSITE" id="PS50110">
    <property type="entry name" value="RESPONSE_REGULATORY"/>
    <property type="match status" value="1"/>
</dbReference>
<protein>
    <recommendedName>
        <fullName evidence="2">Response regulatory domain-containing protein</fullName>
    </recommendedName>
</protein>
<dbReference type="OrthoDB" id="9789181at2"/>
<evidence type="ECO:0000259" key="2">
    <source>
        <dbReference type="PROSITE" id="PS50110"/>
    </source>
</evidence>
<evidence type="ECO:0000313" key="4">
    <source>
        <dbReference type="Proteomes" id="UP000034883"/>
    </source>
</evidence>
<dbReference type="KEGG" id="samy:DB32_001368"/>
<evidence type="ECO:0000256" key="1">
    <source>
        <dbReference type="PROSITE-ProRule" id="PRU00169"/>
    </source>
</evidence>
<dbReference type="Pfam" id="PF00072">
    <property type="entry name" value="Response_reg"/>
    <property type="match status" value="1"/>
</dbReference>
<dbReference type="AlphaFoldDB" id="A0A0F6SDX8"/>
<reference evidence="3 4" key="1">
    <citation type="submission" date="2015-03" db="EMBL/GenBank/DDBJ databases">
        <title>Genome assembly of Sandaracinus amylolyticus DSM 53668.</title>
        <authorList>
            <person name="Sharma G."/>
            <person name="Subramanian S."/>
        </authorList>
    </citation>
    <scope>NUCLEOTIDE SEQUENCE [LARGE SCALE GENOMIC DNA]</scope>
    <source>
        <strain evidence="3 4">DSM 53668</strain>
    </source>
</reference>
<dbReference type="RefSeq" id="WP_053231583.1">
    <property type="nucleotide sequence ID" value="NZ_CP011125.1"/>
</dbReference>
<gene>
    <name evidence="3" type="ORF">DB32_001368</name>
</gene>
<dbReference type="EMBL" id="CP011125">
    <property type="protein sequence ID" value="AKF04219.1"/>
    <property type="molecule type" value="Genomic_DNA"/>
</dbReference>
<sequence>MSVLIVDACERTRARLRDLLSLQVGDGARVHEASSLDDAERVLAGAPVRVVIVDVDTPAQDGLALLASLRALGAQRLLMVLTNDASEPRRRACLARGADLFFDKSHEFERAIDLAIQRATTEPT</sequence>
<keyword evidence="4" id="KW-1185">Reference proteome</keyword>
<feature type="domain" description="Response regulatory" evidence="2">
    <location>
        <begin position="2"/>
        <end position="119"/>
    </location>
</feature>
<dbReference type="Proteomes" id="UP000034883">
    <property type="component" value="Chromosome"/>
</dbReference>
<dbReference type="Gene3D" id="3.40.50.2300">
    <property type="match status" value="1"/>
</dbReference>
<dbReference type="SMART" id="SM00448">
    <property type="entry name" value="REC"/>
    <property type="match status" value="1"/>
</dbReference>
<dbReference type="SUPFAM" id="SSF52172">
    <property type="entry name" value="CheY-like"/>
    <property type="match status" value="1"/>
</dbReference>